<dbReference type="RefSeq" id="WP_125243645.1">
    <property type="nucleotide sequence ID" value="NZ_RSED01000009.1"/>
</dbReference>
<keyword evidence="5" id="KW-1185">Reference proteome</keyword>
<feature type="compositionally biased region" description="Polar residues" evidence="2">
    <location>
        <begin position="597"/>
        <end position="607"/>
    </location>
</feature>
<organism evidence="4 5">
    <name type="scientific">Aquabacterium soli</name>
    <dbReference type="NCBI Taxonomy" id="2493092"/>
    <lineage>
        <taxon>Bacteria</taxon>
        <taxon>Pseudomonadati</taxon>
        <taxon>Pseudomonadota</taxon>
        <taxon>Betaproteobacteria</taxon>
        <taxon>Burkholderiales</taxon>
        <taxon>Aquabacterium</taxon>
    </lineage>
</organism>
<evidence type="ECO:0000259" key="3">
    <source>
        <dbReference type="PROSITE" id="PS51995"/>
    </source>
</evidence>
<keyword evidence="1" id="KW-0175">Coiled coil</keyword>
<name>A0A3R8TBA4_9BURK</name>
<feature type="region of interest" description="Disordered" evidence="2">
    <location>
        <begin position="527"/>
        <end position="612"/>
    </location>
</feature>
<dbReference type="OrthoDB" id="7324591at2"/>
<gene>
    <name evidence="4" type="ORF">EIP75_12630</name>
</gene>
<proteinExistence type="predicted"/>
<dbReference type="AlphaFoldDB" id="A0A3R8TBA4"/>
<protein>
    <recommendedName>
        <fullName evidence="3">ATLF-like domain-containing protein</fullName>
    </recommendedName>
</protein>
<reference evidence="4 5" key="1">
    <citation type="submission" date="2018-12" db="EMBL/GenBank/DDBJ databases">
        <title>The whole draft genome of Aquabacterium sp. SJQ9.</title>
        <authorList>
            <person name="Sun L."/>
            <person name="Gao X."/>
            <person name="Chen W."/>
            <person name="Huang K."/>
        </authorList>
    </citation>
    <scope>NUCLEOTIDE SEQUENCE [LARGE SCALE GENOMIC DNA]</scope>
    <source>
        <strain evidence="4 5">SJQ9</strain>
    </source>
</reference>
<feature type="coiled-coil region" evidence="1">
    <location>
        <begin position="259"/>
        <end position="293"/>
    </location>
</feature>
<accession>A0A3R8TBA4</accession>
<feature type="compositionally biased region" description="Basic residues" evidence="2">
    <location>
        <begin position="1"/>
        <end position="10"/>
    </location>
</feature>
<dbReference type="PROSITE" id="PS51995">
    <property type="entry name" value="ATLF"/>
    <property type="match status" value="1"/>
</dbReference>
<feature type="compositionally biased region" description="Basic and acidic residues" evidence="2">
    <location>
        <begin position="564"/>
        <end position="579"/>
    </location>
</feature>
<feature type="region of interest" description="Disordered" evidence="2">
    <location>
        <begin position="1"/>
        <end position="34"/>
    </location>
</feature>
<dbReference type="Proteomes" id="UP000269265">
    <property type="component" value="Unassembled WGS sequence"/>
</dbReference>
<evidence type="ECO:0000313" key="4">
    <source>
        <dbReference type="EMBL" id="RRS03805.1"/>
    </source>
</evidence>
<comment type="caution">
    <text evidence="4">The sequence shown here is derived from an EMBL/GenBank/DDBJ whole genome shotgun (WGS) entry which is preliminary data.</text>
</comment>
<dbReference type="InterPro" id="IPR047568">
    <property type="entry name" value="ATLF-like_dom"/>
</dbReference>
<evidence type="ECO:0000256" key="2">
    <source>
        <dbReference type="SAM" id="MobiDB-lite"/>
    </source>
</evidence>
<evidence type="ECO:0000313" key="5">
    <source>
        <dbReference type="Proteomes" id="UP000269265"/>
    </source>
</evidence>
<sequence>MGKLLLKKKSAASGTATGGPPADQPSPPSDADQKLAQARQKIQRSLDTLGQDINALSVDALKVPLDRLATTLRAHMATLDTLPDSAARASRLMQIGEGGARLQQELAKVRDRIAEVRQHQADWAEQPTAALQRALGRASAGTRSTLLPELTRAQVLVRDARAALQAGRLDEADAKATEAYWVCDDATKRIATLEKLDVVRTAHGQAATLLRQLKSHPQHAKAFAALSAQFEGVVNQARGLLTTGEAADPALLEDIVTELKQAERVAGKSLAEYDDYQRQYKQIDTQLKALKAHPQAQAIHAETTQIDLGLLGADNLGAHVQGGWHRAKVALAPLAGQCAQAKALADKLGKAAAQLPVLTKKLEDKGIAKDDVARVANMAHKLLVEENCDAETAVEMAQSAHKFTGEGLDEPDALRSARVKRVLMGDKGVTEEHAHAIGKSVRARGTASIEDIQCVADQMKRMSPKALEALNDAGVVTGICRGPVTDMVPELADVNPRGWGDRTWDEVPGCYMGSKKTVIVGTMDDGNGQRKVPGEGEGPVPHGTPDLLGHEAGHAFDAAGGGSKRHDPRFVAARTRDLAEAPPKGLTPGRDDYFMTNVESPTGNQTGDDGARSESFAESFALHFGGHSAKWPNMLKFWQSNPWGV</sequence>
<feature type="compositionally biased region" description="Low complexity" evidence="2">
    <location>
        <begin position="11"/>
        <end position="21"/>
    </location>
</feature>
<dbReference type="EMBL" id="RSED01000009">
    <property type="protein sequence ID" value="RRS03805.1"/>
    <property type="molecule type" value="Genomic_DNA"/>
</dbReference>
<feature type="domain" description="ATLF-like" evidence="3">
    <location>
        <begin position="430"/>
        <end position="645"/>
    </location>
</feature>
<evidence type="ECO:0000256" key="1">
    <source>
        <dbReference type="SAM" id="Coils"/>
    </source>
</evidence>